<evidence type="ECO:0000256" key="2">
    <source>
        <dbReference type="ARBA" id="ARBA00022485"/>
    </source>
</evidence>
<proteinExistence type="predicted"/>
<comment type="caution">
    <text evidence="9">The sequence shown here is derived from an EMBL/GenBank/DDBJ whole genome shotgun (WGS) entry which is preliminary data.</text>
</comment>
<feature type="transmembrane region" description="Helical" evidence="7">
    <location>
        <begin position="120"/>
        <end position="153"/>
    </location>
</feature>
<keyword evidence="1" id="KW-0813">Transport</keyword>
<dbReference type="GO" id="GO:0046872">
    <property type="term" value="F:metal ion binding"/>
    <property type="evidence" value="ECO:0007669"/>
    <property type="project" value="UniProtKB-KW"/>
</dbReference>
<protein>
    <submittedName>
        <fullName evidence="9">Ferredoxin-type protein naph</fullName>
    </submittedName>
</protein>
<dbReference type="PANTHER" id="PTHR30176:SF3">
    <property type="entry name" value="FERREDOXIN-TYPE PROTEIN NAPH"/>
    <property type="match status" value="1"/>
</dbReference>
<keyword evidence="3" id="KW-0479">Metal-binding</keyword>
<keyword evidence="7" id="KW-1133">Transmembrane helix</keyword>
<dbReference type="Gene3D" id="3.40.30.10">
    <property type="entry name" value="Glutaredoxin"/>
    <property type="match status" value="1"/>
</dbReference>
<keyword evidence="7" id="KW-0472">Membrane</keyword>
<dbReference type="GO" id="GO:0051539">
    <property type="term" value="F:4 iron, 4 sulfur cluster binding"/>
    <property type="evidence" value="ECO:0007669"/>
    <property type="project" value="UniProtKB-KW"/>
</dbReference>
<dbReference type="SUPFAM" id="SSF52833">
    <property type="entry name" value="Thioredoxin-like"/>
    <property type="match status" value="1"/>
</dbReference>
<organism evidence="9 10">
    <name type="scientific">Anaeramoeba flamelloides</name>
    <dbReference type="NCBI Taxonomy" id="1746091"/>
    <lineage>
        <taxon>Eukaryota</taxon>
        <taxon>Metamonada</taxon>
        <taxon>Anaeramoebidae</taxon>
        <taxon>Anaeramoeba</taxon>
    </lineage>
</organism>
<feature type="transmembrane region" description="Helical" evidence="7">
    <location>
        <begin position="174"/>
        <end position="192"/>
    </location>
</feature>
<keyword evidence="7" id="KW-0812">Transmembrane</keyword>
<keyword evidence="4" id="KW-0249">Electron transport</keyword>
<name>A0AAV7ZAC6_9EUKA</name>
<gene>
    <name evidence="9" type="ORF">M0812_17275</name>
</gene>
<sequence>MYDQNNRACVRINSCLSKLARRLTKTKFLKGLAKDLKPGFNTEFLPVFIIYKAGNFLKQPASQYLRHFIQILVLLFLNAKLFQISATPIVVPFLHATHAPFSTAVGVFDAFESSITTGNFPILAVGIILITGVTIGKLLCAWACPFGFVQDLLNYLPISNKNIIPRDWFKSLQMIKQLLLAFSVFSSVLYGFQTITEDIDPIKKSPFHDAPFSVLSPSTTLFTYIPWAAYWKPDVLYKQPIAYLKLSILIACLGLCVVIPRFFCRYICPLGYMYDLTNKFKFLKIKTGTVKKEEANKTLKEVCPMDVQISTDEKYIDSPACIHCGKCFKYFPNQFSQEFF</sequence>
<dbReference type="InterPro" id="IPR036249">
    <property type="entry name" value="Thioredoxin-like_sf"/>
</dbReference>
<dbReference type="Pfam" id="PF12801">
    <property type="entry name" value="Fer4_5"/>
    <property type="match status" value="2"/>
</dbReference>
<feature type="domain" description="4Fe-4S ferredoxin-type" evidence="8">
    <location>
        <begin position="121"/>
        <end position="156"/>
    </location>
</feature>
<dbReference type="SUPFAM" id="SSF54862">
    <property type="entry name" value="4Fe-4S ferredoxins"/>
    <property type="match status" value="1"/>
</dbReference>
<keyword evidence="5" id="KW-0408">Iron</keyword>
<keyword evidence="6" id="KW-0411">Iron-sulfur</keyword>
<dbReference type="EMBL" id="JANTQA010000033">
    <property type="protein sequence ID" value="KAJ3438096.1"/>
    <property type="molecule type" value="Genomic_DNA"/>
</dbReference>
<evidence type="ECO:0000256" key="7">
    <source>
        <dbReference type="SAM" id="Phobius"/>
    </source>
</evidence>
<evidence type="ECO:0000259" key="8">
    <source>
        <dbReference type="Pfam" id="PF12801"/>
    </source>
</evidence>
<dbReference type="InterPro" id="IPR051684">
    <property type="entry name" value="Electron_Trans/Redox"/>
</dbReference>
<evidence type="ECO:0000256" key="4">
    <source>
        <dbReference type="ARBA" id="ARBA00022982"/>
    </source>
</evidence>
<feature type="transmembrane region" description="Helical" evidence="7">
    <location>
        <begin position="212"/>
        <end position="231"/>
    </location>
</feature>
<evidence type="ECO:0000256" key="6">
    <source>
        <dbReference type="ARBA" id="ARBA00023014"/>
    </source>
</evidence>
<accession>A0AAV7ZAC6</accession>
<dbReference type="Proteomes" id="UP001146793">
    <property type="component" value="Unassembled WGS sequence"/>
</dbReference>
<evidence type="ECO:0000256" key="3">
    <source>
        <dbReference type="ARBA" id="ARBA00022723"/>
    </source>
</evidence>
<reference evidence="9" key="1">
    <citation type="submission" date="2022-08" db="EMBL/GenBank/DDBJ databases">
        <title>Novel sulphate-reducing endosymbionts in the free-living metamonad Anaeramoeba.</title>
        <authorList>
            <person name="Jerlstrom-Hultqvist J."/>
            <person name="Cepicka I."/>
            <person name="Gallot-Lavallee L."/>
            <person name="Salas-Leiva D."/>
            <person name="Curtis B.A."/>
            <person name="Zahonova K."/>
            <person name="Pipaliya S."/>
            <person name="Dacks J."/>
            <person name="Roger A.J."/>
        </authorList>
    </citation>
    <scope>NUCLEOTIDE SEQUENCE</scope>
    <source>
        <strain evidence="9">Busselton2</strain>
    </source>
</reference>
<dbReference type="PANTHER" id="PTHR30176">
    <property type="entry name" value="FERREDOXIN-TYPE PROTEIN NAPH"/>
    <property type="match status" value="1"/>
</dbReference>
<dbReference type="InterPro" id="IPR017896">
    <property type="entry name" value="4Fe4S_Fe-S-bd"/>
</dbReference>
<keyword evidence="2" id="KW-0004">4Fe-4S</keyword>
<feature type="domain" description="4Fe-4S ferredoxin-type" evidence="8">
    <location>
        <begin position="246"/>
        <end position="282"/>
    </location>
</feature>
<evidence type="ECO:0000256" key="1">
    <source>
        <dbReference type="ARBA" id="ARBA00022448"/>
    </source>
</evidence>
<dbReference type="AlphaFoldDB" id="A0AAV7ZAC6"/>
<evidence type="ECO:0000256" key="5">
    <source>
        <dbReference type="ARBA" id="ARBA00023004"/>
    </source>
</evidence>
<feature type="transmembrane region" description="Helical" evidence="7">
    <location>
        <begin position="243"/>
        <end position="263"/>
    </location>
</feature>
<evidence type="ECO:0000313" key="9">
    <source>
        <dbReference type="EMBL" id="KAJ3438096.1"/>
    </source>
</evidence>
<dbReference type="GO" id="GO:0005886">
    <property type="term" value="C:plasma membrane"/>
    <property type="evidence" value="ECO:0007669"/>
    <property type="project" value="TreeGrafter"/>
</dbReference>
<evidence type="ECO:0000313" key="10">
    <source>
        <dbReference type="Proteomes" id="UP001146793"/>
    </source>
</evidence>